<evidence type="ECO:0000256" key="3">
    <source>
        <dbReference type="ARBA" id="ARBA00022692"/>
    </source>
</evidence>
<evidence type="ECO:0000256" key="6">
    <source>
        <dbReference type="ARBA" id="ARBA00023136"/>
    </source>
</evidence>
<comment type="caution">
    <text evidence="12">The sequence shown here is derived from an EMBL/GenBank/DDBJ whole genome shotgun (WGS) entry which is preliminary data.</text>
</comment>
<dbReference type="GO" id="GO:0005886">
    <property type="term" value="C:plasma membrane"/>
    <property type="evidence" value="ECO:0007669"/>
    <property type="project" value="TreeGrafter"/>
</dbReference>
<feature type="transmembrane region" description="Helical" evidence="9">
    <location>
        <begin position="299"/>
        <end position="323"/>
    </location>
</feature>
<evidence type="ECO:0000313" key="13">
    <source>
        <dbReference type="Proteomes" id="UP001211907"/>
    </source>
</evidence>
<dbReference type="PROSITE" id="PS51371">
    <property type="entry name" value="CBS"/>
    <property type="match status" value="1"/>
</dbReference>
<evidence type="ECO:0000313" key="12">
    <source>
        <dbReference type="EMBL" id="KAJ3129249.1"/>
    </source>
</evidence>
<dbReference type="SUPFAM" id="SSF54631">
    <property type="entry name" value="CBS-domain pair"/>
    <property type="match status" value="1"/>
</dbReference>
<keyword evidence="4 9" id="KW-1133">Transmembrane helix</keyword>
<keyword evidence="7 9" id="KW-0868">Chloride</keyword>
<dbReference type="GO" id="GO:0005247">
    <property type="term" value="F:voltage-gated chloride channel activity"/>
    <property type="evidence" value="ECO:0007669"/>
    <property type="project" value="TreeGrafter"/>
</dbReference>
<dbReference type="Proteomes" id="UP001211907">
    <property type="component" value="Unassembled WGS sequence"/>
</dbReference>
<feature type="transmembrane region" description="Helical" evidence="9">
    <location>
        <begin position="335"/>
        <end position="352"/>
    </location>
</feature>
<feature type="transmembrane region" description="Helical" evidence="9">
    <location>
        <begin position="271"/>
        <end position="287"/>
    </location>
</feature>
<feature type="transmembrane region" description="Helical" evidence="9">
    <location>
        <begin position="395"/>
        <end position="412"/>
    </location>
</feature>
<evidence type="ECO:0000259" key="11">
    <source>
        <dbReference type="PROSITE" id="PS51371"/>
    </source>
</evidence>
<name>A0AAD5XEI0_9FUNG</name>
<dbReference type="Pfam" id="PF00654">
    <property type="entry name" value="Voltage_CLC"/>
    <property type="match status" value="1"/>
</dbReference>
<dbReference type="GO" id="GO:0005794">
    <property type="term" value="C:Golgi apparatus"/>
    <property type="evidence" value="ECO:0007669"/>
    <property type="project" value="TreeGrafter"/>
</dbReference>
<dbReference type="PANTHER" id="PTHR45711:SF6">
    <property type="entry name" value="CHLORIDE CHANNEL PROTEIN"/>
    <property type="match status" value="1"/>
</dbReference>
<keyword evidence="13" id="KW-1185">Reference proteome</keyword>
<comment type="subcellular location">
    <subcellularLocation>
        <location evidence="1 9">Membrane</location>
        <topology evidence="1 9">Multi-pass membrane protein</topology>
    </subcellularLocation>
</comment>
<feature type="transmembrane region" description="Helical" evidence="9">
    <location>
        <begin position="578"/>
        <end position="602"/>
    </location>
</feature>
<feature type="transmembrane region" description="Helical" evidence="9">
    <location>
        <begin position="372"/>
        <end position="389"/>
    </location>
</feature>
<dbReference type="CDD" id="cd03684">
    <property type="entry name" value="ClC_3_like"/>
    <property type="match status" value="1"/>
</dbReference>
<comment type="similarity">
    <text evidence="9">Belongs to the chloride channel (TC 2.A.49) family.</text>
</comment>
<organism evidence="12 13">
    <name type="scientific">Physocladia obscura</name>
    <dbReference type="NCBI Taxonomy" id="109957"/>
    <lineage>
        <taxon>Eukaryota</taxon>
        <taxon>Fungi</taxon>
        <taxon>Fungi incertae sedis</taxon>
        <taxon>Chytridiomycota</taxon>
        <taxon>Chytridiomycota incertae sedis</taxon>
        <taxon>Chytridiomycetes</taxon>
        <taxon>Chytridiales</taxon>
        <taxon>Chytriomycetaceae</taxon>
        <taxon>Physocladia</taxon>
    </lineage>
</organism>
<feature type="region of interest" description="Disordered" evidence="10">
    <location>
        <begin position="1"/>
        <end position="27"/>
    </location>
</feature>
<evidence type="ECO:0000256" key="9">
    <source>
        <dbReference type="RuleBase" id="RU361221"/>
    </source>
</evidence>
<evidence type="ECO:0000256" key="2">
    <source>
        <dbReference type="ARBA" id="ARBA00022448"/>
    </source>
</evidence>
<evidence type="ECO:0000256" key="10">
    <source>
        <dbReference type="SAM" id="MobiDB-lite"/>
    </source>
</evidence>
<gene>
    <name evidence="12" type="ORF">HK100_008746</name>
</gene>
<dbReference type="InterPro" id="IPR001807">
    <property type="entry name" value="ClC"/>
</dbReference>
<feature type="transmembrane region" description="Helical" evidence="9">
    <location>
        <begin position="554"/>
        <end position="571"/>
    </location>
</feature>
<feature type="compositionally biased region" description="Polar residues" evidence="10">
    <location>
        <begin position="14"/>
        <end position="23"/>
    </location>
</feature>
<feature type="transmembrane region" description="Helical" evidence="9">
    <location>
        <begin position="117"/>
        <end position="135"/>
    </location>
</feature>
<dbReference type="SUPFAM" id="SSF81340">
    <property type="entry name" value="Clc chloride channel"/>
    <property type="match status" value="1"/>
</dbReference>
<keyword evidence="2 9" id="KW-0813">Transport</keyword>
<dbReference type="InterPro" id="IPR000644">
    <property type="entry name" value="CBS_dom"/>
</dbReference>
<feature type="transmembrane region" description="Helical" evidence="9">
    <location>
        <begin position="424"/>
        <end position="442"/>
    </location>
</feature>
<evidence type="ECO:0000256" key="8">
    <source>
        <dbReference type="PROSITE-ProRule" id="PRU00703"/>
    </source>
</evidence>
<keyword evidence="5 9" id="KW-0406">Ion transport</keyword>
<feature type="transmembrane region" description="Helical" evidence="9">
    <location>
        <begin position="248"/>
        <end position="265"/>
    </location>
</feature>
<dbReference type="PANTHER" id="PTHR45711">
    <property type="entry name" value="CHLORIDE CHANNEL PROTEIN"/>
    <property type="match status" value="1"/>
</dbReference>
<evidence type="ECO:0000256" key="5">
    <source>
        <dbReference type="ARBA" id="ARBA00023065"/>
    </source>
</evidence>
<keyword evidence="6 9" id="KW-0472">Membrane</keyword>
<protein>
    <recommendedName>
        <fullName evidence="9">Chloride channel protein</fullName>
    </recommendedName>
</protein>
<dbReference type="InterPro" id="IPR014743">
    <property type="entry name" value="Cl-channel_core"/>
</dbReference>
<dbReference type="InterPro" id="IPR046342">
    <property type="entry name" value="CBS_dom_sf"/>
</dbReference>
<feature type="transmembrane region" description="Helical" evidence="9">
    <location>
        <begin position="511"/>
        <end position="534"/>
    </location>
</feature>
<accession>A0AAD5XEI0</accession>
<dbReference type="EMBL" id="JADGJH010000430">
    <property type="protein sequence ID" value="KAJ3129249.1"/>
    <property type="molecule type" value="Genomic_DNA"/>
</dbReference>
<evidence type="ECO:0000256" key="1">
    <source>
        <dbReference type="ARBA" id="ARBA00004141"/>
    </source>
</evidence>
<feature type="transmembrane region" description="Helical" evidence="9">
    <location>
        <begin position="482"/>
        <end position="499"/>
    </location>
</feature>
<dbReference type="AlphaFoldDB" id="A0AAD5XEI0"/>
<dbReference type="Gene3D" id="3.10.580.10">
    <property type="entry name" value="CBS-domain"/>
    <property type="match status" value="1"/>
</dbReference>
<reference evidence="12" key="1">
    <citation type="submission" date="2020-05" db="EMBL/GenBank/DDBJ databases">
        <title>Phylogenomic resolution of chytrid fungi.</title>
        <authorList>
            <person name="Stajich J.E."/>
            <person name="Amses K."/>
            <person name="Simmons R."/>
            <person name="Seto K."/>
            <person name="Myers J."/>
            <person name="Bonds A."/>
            <person name="Quandt C.A."/>
            <person name="Barry K."/>
            <person name="Liu P."/>
            <person name="Grigoriev I."/>
            <person name="Longcore J.E."/>
            <person name="James T.Y."/>
        </authorList>
    </citation>
    <scope>NUCLEOTIDE SEQUENCE</scope>
    <source>
        <strain evidence="12">JEL0513</strain>
    </source>
</reference>
<sequence>MGSSSTGAELEPLLQTQQPTTFVGSEMSRHAKSRIGIRIGLSRRETAYYDTVLGIESDLNITSTTININEGSNGRRAWYPNYSTIDWIHDSLKERARIRRLRSHGTIFENILDSAQGWLLLLATGVLVGVIAAFIDMAETFLQQTREGYCAEWSGSHSPSNASSWCVRWVPWSAILGHEFGLPVYAASAVIFAVIAVIVTNLSVVSRPSEIPGGKPSLSYQASGGGIDEVKTILGGFVIRGFLGFNTFLTKVVGLIFAIASGLTLGQQGPLVHIACCIGNIFARFFPKYAKNEGKRREMLSAASAAGVSVAFAAPIGGVLFSLEEVSYYFPMKTLWRTFFCSCMAAVTLKVLNPLGSGKLVKFQVTYSRDWVDFEILPFILLGVAGVSVSKTLFSFFFFCILGIYGAVFTRISNIWSGFKRRYFPINPILEVAVVAFITSIVNHRLRFTRLSVSEIVGVLFSECKTNDPTDLYGLCNTFDDPFGVISILLSLLGAKLVLNLFTNGLRVPGGFYAASMLIGACIGRIVGIVVLQLQQKYPGVFILSQCMETNTCVTPAIYGLVGAAAALGGMSRSTVSIAVIMVEITGALKLVLPIMIAVMFAKWTADSISKNELDPSYPYLDHKSEHHPPRGTIRPVASAADVSESSSDFQANHEYTWEEVGEKLNSMTSIDDSGFAVLEGQKLVGYIAYQELKYAAAAAQKTNSFNSTCFFRHSDSDSDDQQQQQQSKDFSSECTDLTAWMDQAPLTVSSRASMDLVVELFMKLGCKVVCVVDTGGRFNGVLTKKRVIAWLKE</sequence>
<dbReference type="GO" id="GO:0005769">
    <property type="term" value="C:early endosome"/>
    <property type="evidence" value="ECO:0007669"/>
    <property type="project" value="TreeGrafter"/>
</dbReference>
<dbReference type="Gene3D" id="1.10.3080.10">
    <property type="entry name" value="Clc chloride channel"/>
    <property type="match status" value="1"/>
</dbReference>
<feature type="transmembrane region" description="Helical" evidence="9">
    <location>
        <begin position="182"/>
        <end position="205"/>
    </location>
</feature>
<dbReference type="PRINTS" id="PR00762">
    <property type="entry name" value="CLCHANNEL"/>
</dbReference>
<feature type="domain" description="CBS" evidence="11">
    <location>
        <begin position="742"/>
        <end position="794"/>
    </location>
</feature>
<proteinExistence type="inferred from homology"/>
<keyword evidence="3 9" id="KW-0812">Transmembrane</keyword>
<keyword evidence="8" id="KW-0129">CBS domain</keyword>
<evidence type="ECO:0000256" key="7">
    <source>
        <dbReference type="ARBA" id="ARBA00023214"/>
    </source>
</evidence>
<evidence type="ECO:0000256" key="4">
    <source>
        <dbReference type="ARBA" id="ARBA00022989"/>
    </source>
</evidence>